<dbReference type="InterPro" id="IPR002885">
    <property type="entry name" value="PPR_rpt"/>
</dbReference>
<dbReference type="Proteomes" id="UP000654075">
    <property type="component" value="Unassembled WGS sequence"/>
</dbReference>
<dbReference type="Pfam" id="PF13041">
    <property type="entry name" value="PPR_2"/>
    <property type="match status" value="2"/>
</dbReference>
<evidence type="ECO:0000313" key="9">
    <source>
        <dbReference type="EMBL" id="CAE8608187.1"/>
    </source>
</evidence>
<name>A0A813F5X8_POLGL</name>
<keyword evidence="2" id="KW-0808">Transferase</keyword>
<evidence type="ECO:0000256" key="6">
    <source>
        <dbReference type="PROSITE-ProRule" id="PRU00708"/>
    </source>
</evidence>
<proteinExistence type="inferred from homology"/>
<comment type="caution">
    <text evidence="9">The sequence shown here is derived from an EMBL/GenBank/DDBJ whole genome shotgun (WGS) entry which is preliminary data.</text>
</comment>
<keyword evidence="4" id="KW-0677">Repeat</keyword>
<dbReference type="PROSITE" id="PS51375">
    <property type="entry name" value="PPR"/>
    <property type="match status" value="10"/>
</dbReference>
<gene>
    <name evidence="9" type="ORF">PGLA1383_LOCUS26068</name>
</gene>
<evidence type="ECO:0000256" key="4">
    <source>
        <dbReference type="ARBA" id="ARBA00022737"/>
    </source>
</evidence>
<dbReference type="InterPro" id="IPR011990">
    <property type="entry name" value="TPR-like_helical_dom_sf"/>
</dbReference>
<reference evidence="9" key="1">
    <citation type="submission" date="2021-02" db="EMBL/GenBank/DDBJ databases">
        <authorList>
            <person name="Dougan E. K."/>
            <person name="Rhodes N."/>
            <person name="Thang M."/>
            <person name="Chan C."/>
        </authorList>
    </citation>
    <scope>NUCLEOTIDE SEQUENCE</scope>
</reference>
<sequence length="951" mass="102150">MVVGHFLIKIGCLNMFKQLLCPTLLQKASGQPADTGIFSGSRARSRARCSPREAGSSSDGSKLAQSSPILRQQQQQQLLQQLLDLGRTPSEEDVSEIISVGLDNWRDNPRHATVVLSSLARNQLPRTATYVLSLMLANSVEANVYHYNAAISACEKGRQWQLSLGLLNSMPNMRVIPDKLSFSAAISACEKGSQWQLALNLLSRMPEARAVPDQITYNAAISACEKGSQWQLALGILSSMPDMRVIPDRISYNAAIGACSKGGQWQLALIFLSQMPQVGVVPNQITYSAAISACEKGGQWQLALNLLSRMPDARVVPNEITYSAAISACEKGGQWQLALNLLSRMPDARLVPNEITYNAAISAFEKGGQWQLALILLSRMPDMRVSPDEITYNAAISSCEKGGQWQLALNLLSSMPDVRLVPNMITYSAAISACEKGGQWQLSLNLLSRMPEARVVPNQITCSAAISACEKGGQWQLTLSLLSAMPEMKVTPDAISYCAVMESLDSGGQWLEALSLLQQMLAAGLEAIPQARRMAISACSRAGCWQEALSATGVAEISEVTASDLDSFGILLMECEQRDLHSLELSMSRRLSAAARQGDLPLGLAAVLDFSADVRQQQQQQQQQQQLSPGFLPRQSLLKPLFAGVACSHISTRSLSYHCELALLRYVLETAQPGHPATVAEAFDAFGRNLGSSGSWAKFAGGSKAMALLAAMRAGPPAHQSDTVGVLEIGTYCGNSALRLAAALPGVRVTTLELDPLLVAIARTLVAFAGLCGAIDVWTGHSGLLIPRLKRRLVERSPTCQSRPCFSAIFMDRWGYDKDLALIQEHELLQRTGGVLVADNVLTTAAASFLCKVAGPTASFASQVVAVSEVADNSSEDWMSVSVSMDQHSGLQSCLEALPPELAELQAESERFRQRVVADGGSGAEVAKSEKPAFTLHAKATLARAGIGPSN</sequence>
<feature type="repeat" description="PPR" evidence="6">
    <location>
        <begin position="143"/>
        <end position="177"/>
    </location>
</feature>
<dbReference type="OrthoDB" id="440666at2759"/>
<dbReference type="SUPFAM" id="SSF53335">
    <property type="entry name" value="S-adenosyl-L-methionine-dependent methyltransferases"/>
    <property type="match status" value="1"/>
</dbReference>
<evidence type="ECO:0000259" key="8">
    <source>
        <dbReference type="Pfam" id="PF23276"/>
    </source>
</evidence>
<feature type="region of interest" description="Disordered" evidence="7">
    <location>
        <begin position="35"/>
        <end position="67"/>
    </location>
</feature>
<dbReference type="Pfam" id="PF01535">
    <property type="entry name" value="PPR"/>
    <property type="match status" value="2"/>
</dbReference>
<dbReference type="PANTHER" id="PTHR47447">
    <property type="entry name" value="OS03G0856100 PROTEIN"/>
    <property type="match status" value="1"/>
</dbReference>
<evidence type="ECO:0000256" key="7">
    <source>
        <dbReference type="SAM" id="MobiDB-lite"/>
    </source>
</evidence>
<feature type="repeat" description="PPR" evidence="6">
    <location>
        <begin position="423"/>
        <end position="457"/>
    </location>
</feature>
<dbReference type="EMBL" id="CAJNNV010022565">
    <property type="protein sequence ID" value="CAE8608187.1"/>
    <property type="molecule type" value="Genomic_DNA"/>
</dbReference>
<dbReference type="Gene3D" id="1.25.40.10">
    <property type="entry name" value="Tetratricopeptide repeat domain"/>
    <property type="match status" value="3"/>
</dbReference>
<keyword evidence="10" id="KW-1185">Reference proteome</keyword>
<dbReference type="PROSITE" id="PS51682">
    <property type="entry name" value="SAM_OMT_I"/>
    <property type="match status" value="1"/>
</dbReference>
<feature type="repeat" description="PPR" evidence="6">
    <location>
        <begin position="283"/>
        <end position="317"/>
    </location>
</feature>
<feature type="repeat" description="PPR" evidence="6">
    <location>
        <begin position="248"/>
        <end position="282"/>
    </location>
</feature>
<dbReference type="AlphaFoldDB" id="A0A813F5X8"/>
<feature type="repeat" description="PPR" evidence="6">
    <location>
        <begin position="493"/>
        <end position="527"/>
    </location>
</feature>
<feature type="repeat" description="PPR" evidence="6">
    <location>
        <begin position="353"/>
        <end position="387"/>
    </location>
</feature>
<evidence type="ECO:0000256" key="1">
    <source>
        <dbReference type="ARBA" id="ARBA00022603"/>
    </source>
</evidence>
<evidence type="ECO:0000256" key="2">
    <source>
        <dbReference type="ARBA" id="ARBA00022679"/>
    </source>
</evidence>
<dbReference type="NCBIfam" id="TIGR00756">
    <property type="entry name" value="PPR"/>
    <property type="match status" value="3"/>
</dbReference>
<protein>
    <recommendedName>
        <fullName evidence="8">Pentatricopeptide repeat-containing protein-mitochondrial domain-containing protein</fullName>
    </recommendedName>
</protein>
<feature type="repeat" description="PPR" evidence="6">
    <location>
        <begin position="458"/>
        <end position="492"/>
    </location>
</feature>
<dbReference type="Gene3D" id="3.40.50.150">
    <property type="entry name" value="Vaccinia Virus protein VP39"/>
    <property type="match status" value="1"/>
</dbReference>
<dbReference type="GO" id="GO:0008171">
    <property type="term" value="F:O-methyltransferase activity"/>
    <property type="evidence" value="ECO:0007669"/>
    <property type="project" value="InterPro"/>
</dbReference>
<dbReference type="InterPro" id="IPR002935">
    <property type="entry name" value="SAM_O-MeTrfase"/>
</dbReference>
<dbReference type="PANTHER" id="PTHR47447:SF17">
    <property type="entry name" value="OS12G0638900 PROTEIN"/>
    <property type="match status" value="1"/>
</dbReference>
<feature type="domain" description="Pentatricopeptide repeat-containing protein-mitochondrial" evidence="8">
    <location>
        <begin position="115"/>
        <end position="238"/>
    </location>
</feature>
<dbReference type="CDD" id="cd02440">
    <property type="entry name" value="AdoMet_MTases"/>
    <property type="match status" value="1"/>
</dbReference>
<dbReference type="InterPro" id="IPR029063">
    <property type="entry name" value="SAM-dependent_MTases_sf"/>
</dbReference>
<dbReference type="GO" id="GO:0032259">
    <property type="term" value="P:methylation"/>
    <property type="evidence" value="ECO:0007669"/>
    <property type="project" value="UniProtKB-KW"/>
</dbReference>
<evidence type="ECO:0000256" key="3">
    <source>
        <dbReference type="ARBA" id="ARBA00022691"/>
    </source>
</evidence>
<accession>A0A813F5X8</accession>
<feature type="repeat" description="PPR" evidence="6">
    <location>
        <begin position="213"/>
        <end position="247"/>
    </location>
</feature>
<evidence type="ECO:0000313" key="10">
    <source>
        <dbReference type="Proteomes" id="UP000654075"/>
    </source>
</evidence>
<keyword evidence="1" id="KW-0489">Methyltransferase</keyword>
<feature type="repeat" description="PPR" evidence="6">
    <location>
        <begin position="318"/>
        <end position="352"/>
    </location>
</feature>
<dbReference type="Pfam" id="PF23276">
    <property type="entry name" value="TPR_24"/>
    <property type="match status" value="1"/>
</dbReference>
<comment type="similarity">
    <text evidence="5">Belongs to the class I-like SAM-binding methyltransferase superfamily. Cation-dependent O-methyltransferase family.</text>
</comment>
<evidence type="ECO:0000256" key="5">
    <source>
        <dbReference type="ARBA" id="ARBA00023453"/>
    </source>
</evidence>
<dbReference type="InterPro" id="IPR057027">
    <property type="entry name" value="TPR_mt"/>
</dbReference>
<dbReference type="Pfam" id="PF01596">
    <property type="entry name" value="Methyltransf_3"/>
    <property type="match status" value="1"/>
</dbReference>
<organism evidence="9 10">
    <name type="scientific">Polarella glacialis</name>
    <name type="common">Dinoflagellate</name>
    <dbReference type="NCBI Taxonomy" id="89957"/>
    <lineage>
        <taxon>Eukaryota</taxon>
        <taxon>Sar</taxon>
        <taxon>Alveolata</taxon>
        <taxon>Dinophyceae</taxon>
        <taxon>Suessiales</taxon>
        <taxon>Suessiaceae</taxon>
        <taxon>Polarella</taxon>
    </lineage>
</organism>
<feature type="repeat" description="PPR" evidence="6">
    <location>
        <begin position="388"/>
        <end position="422"/>
    </location>
</feature>
<feature type="compositionally biased region" description="Polar residues" evidence="7">
    <location>
        <begin position="55"/>
        <end position="67"/>
    </location>
</feature>
<keyword evidence="3" id="KW-0949">S-adenosyl-L-methionine</keyword>